<dbReference type="GO" id="GO:0016491">
    <property type="term" value="F:oxidoreductase activity"/>
    <property type="evidence" value="ECO:0007669"/>
    <property type="project" value="InterPro"/>
</dbReference>
<protein>
    <recommendedName>
        <fullName evidence="3">Desulfoferrodoxin ferrous iron-binding domain-containing protein</fullName>
    </recommendedName>
</protein>
<evidence type="ECO:0000313" key="2">
    <source>
        <dbReference type="Proteomes" id="UP000445696"/>
    </source>
</evidence>
<dbReference type="SUPFAM" id="SSF49367">
    <property type="entry name" value="Superoxide reductase-like"/>
    <property type="match status" value="1"/>
</dbReference>
<dbReference type="GO" id="GO:0005506">
    <property type="term" value="F:iron ion binding"/>
    <property type="evidence" value="ECO:0007669"/>
    <property type="project" value="InterPro"/>
</dbReference>
<comment type="caution">
    <text evidence="1">The sequence shown here is derived from an EMBL/GenBank/DDBJ whole genome shotgun (WGS) entry which is preliminary data.</text>
</comment>
<evidence type="ECO:0000313" key="1">
    <source>
        <dbReference type="EMBL" id="MZR21782.1"/>
    </source>
</evidence>
<sequence length="141" mass="15838">MHRRLFLKGLGVIGVASSVVLPKIAFAGDMLDPMGSKLAGSLYYTKDAPGRWKGKEETHVPMIERSGNSIEVTTGHEMDGYVHYIIKHILLNENLEFVEETLFNPEIDAPISEHDITGLNNRLYMVSLCNKHDAWLNMLTL</sequence>
<accession>A0A845MDR5</accession>
<proteinExistence type="predicted"/>
<dbReference type="Proteomes" id="UP000445696">
    <property type="component" value="Unassembled WGS sequence"/>
</dbReference>
<name>A0A845MDR5_9PROT</name>
<keyword evidence="2" id="KW-1185">Reference proteome</keyword>
<dbReference type="InterPro" id="IPR036073">
    <property type="entry name" value="Desulfoferrodoxin_Fe-bd_dom_sf"/>
</dbReference>
<gene>
    <name evidence="1" type="ORF">GQF03_05515</name>
</gene>
<dbReference type="Gene3D" id="2.60.40.730">
    <property type="entry name" value="SOR catalytic domain"/>
    <property type="match status" value="1"/>
</dbReference>
<organism evidence="1 2">
    <name type="scientific">Sneathiella chungangensis</name>
    <dbReference type="NCBI Taxonomy" id="1418234"/>
    <lineage>
        <taxon>Bacteria</taxon>
        <taxon>Pseudomonadati</taxon>
        <taxon>Pseudomonadota</taxon>
        <taxon>Alphaproteobacteria</taxon>
        <taxon>Sneathiellales</taxon>
        <taxon>Sneathiellaceae</taxon>
        <taxon>Sneathiella</taxon>
    </lineage>
</organism>
<dbReference type="AlphaFoldDB" id="A0A845MDR5"/>
<dbReference type="OrthoDB" id="9814936at2"/>
<dbReference type="EMBL" id="WTVA01000002">
    <property type="protein sequence ID" value="MZR21782.1"/>
    <property type="molecule type" value="Genomic_DNA"/>
</dbReference>
<dbReference type="RefSeq" id="WP_161338219.1">
    <property type="nucleotide sequence ID" value="NZ_JBHSDG010000001.1"/>
</dbReference>
<reference evidence="1 2" key="1">
    <citation type="journal article" date="2014" name="Int. J. Syst. Evol. Microbiol.">
        <title>Sneathiella chungangensis sp. nov., isolated from a marine sand, and emended description of the genus Sneathiella.</title>
        <authorList>
            <person name="Siamphan C."/>
            <person name="Kim H."/>
            <person name="Lee J.S."/>
            <person name="Kim W."/>
        </authorList>
    </citation>
    <scope>NUCLEOTIDE SEQUENCE [LARGE SCALE GENOMIC DNA]</scope>
    <source>
        <strain evidence="1 2">KCTC 32476</strain>
    </source>
</reference>
<evidence type="ECO:0008006" key="3">
    <source>
        <dbReference type="Google" id="ProtNLM"/>
    </source>
</evidence>